<comment type="caution">
    <text evidence="1">The sequence shown here is derived from an EMBL/GenBank/DDBJ whole genome shotgun (WGS) entry which is preliminary data.</text>
</comment>
<protein>
    <submittedName>
        <fullName evidence="1">Uncharacterized protein</fullName>
    </submittedName>
</protein>
<gene>
    <name evidence="1" type="ORF">CHARACLAT_016336</name>
</gene>
<organism evidence="1 2">
    <name type="scientific">Characodon lateralis</name>
    <dbReference type="NCBI Taxonomy" id="208331"/>
    <lineage>
        <taxon>Eukaryota</taxon>
        <taxon>Metazoa</taxon>
        <taxon>Chordata</taxon>
        <taxon>Craniata</taxon>
        <taxon>Vertebrata</taxon>
        <taxon>Euteleostomi</taxon>
        <taxon>Actinopterygii</taxon>
        <taxon>Neopterygii</taxon>
        <taxon>Teleostei</taxon>
        <taxon>Neoteleostei</taxon>
        <taxon>Acanthomorphata</taxon>
        <taxon>Ovalentaria</taxon>
        <taxon>Atherinomorphae</taxon>
        <taxon>Cyprinodontiformes</taxon>
        <taxon>Goodeidae</taxon>
        <taxon>Characodon</taxon>
    </lineage>
</organism>
<evidence type="ECO:0000313" key="2">
    <source>
        <dbReference type="Proteomes" id="UP001352852"/>
    </source>
</evidence>
<keyword evidence="2" id="KW-1185">Reference proteome</keyword>
<dbReference type="EMBL" id="JAHUTJ010058696">
    <property type="protein sequence ID" value="MED6287435.1"/>
    <property type="molecule type" value="Genomic_DNA"/>
</dbReference>
<sequence length="120" mass="13553">MLVSHVPYLPRLVVEPYKSMIPGQHLAVKCGVVLGWSAPSHRPTNFDRLIQVHMPLLEWVRVGSAVPAAILEVESRQAWCVHCPEAGNHGGKGQRGVTLEEIRFCLWPENVPVVCWFLWH</sequence>
<evidence type="ECO:0000313" key="1">
    <source>
        <dbReference type="EMBL" id="MED6287435.1"/>
    </source>
</evidence>
<dbReference type="Proteomes" id="UP001352852">
    <property type="component" value="Unassembled WGS sequence"/>
</dbReference>
<accession>A0ABU7EJQ4</accession>
<proteinExistence type="predicted"/>
<name>A0ABU7EJQ4_9TELE</name>
<reference evidence="1 2" key="1">
    <citation type="submission" date="2021-06" db="EMBL/GenBank/DDBJ databases">
        <authorList>
            <person name="Palmer J.M."/>
        </authorList>
    </citation>
    <scope>NUCLEOTIDE SEQUENCE [LARGE SCALE GENOMIC DNA]</scope>
    <source>
        <strain evidence="1 2">CL_MEX2019</strain>
        <tissue evidence="1">Muscle</tissue>
    </source>
</reference>